<feature type="compositionally biased region" description="Polar residues" evidence="2">
    <location>
        <begin position="450"/>
        <end position="461"/>
    </location>
</feature>
<keyword evidence="1" id="KW-0175">Coiled coil</keyword>
<proteinExistence type="predicted"/>
<feature type="domain" description="DUF4048" evidence="3">
    <location>
        <begin position="328"/>
        <end position="547"/>
    </location>
</feature>
<organism evidence="4 5">
    <name type="scientific">Coniochaeta ligniaria NRRL 30616</name>
    <dbReference type="NCBI Taxonomy" id="1408157"/>
    <lineage>
        <taxon>Eukaryota</taxon>
        <taxon>Fungi</taxon>
        <taxon>Dikarya</taxon>
        <taxon>Ascomycota</taxon>
        <taxon>Pezizomycotina</taxon>
        <taxon>Sordariomycetes</taxon>
        <taxon>Sordariomycetidae</taxon>
        <taxon>Coniochaetales</taxon>
        <taxon>Coniochaetaceae</taxon>
        <taxon>Coniochaeta</taxon>
    </lineage>
</organism>
<dbReference type="AlphaFoldDB" id="A0A1J7IRJ9"/>
<accession>A0A1J7IRJ9</accession>
<dbReference type="InParanoid" id="A0A1J7IRJ9"/>
<feature type="region of interest" description="Disordered" evidence="2">
    <location>
        <begin position="533"/>
        <end position="602"/>
    </location>
</feature>
<dbReference type="Pfam" id="PF13257">
    <property type="entry name" value="DUF4048"/>
    <property type="match status" value="1"/>
</dbReference>
<protein>
    <recommendedName>
        <fullName evidence="3">DUF4048 domain-containing protein</fullName>
    </recommendedName>
</protein>
<evidence type="ECO:0000256" key="1">
    <source>
        <dbReference type="SAM" id="Coils"/>
    </source>
</evidence>
<feature type="region of interest" description="Disordered" evidence="2">
    <location>
        <begin position="335"/>
        <end position="372"/>
    </location>
</feature>
<evidence type="ECO:0000259" key="3">
    <source>
        <dbReference type="Pfam" id="PF13257"/>
    </source>
</evidence>
<sequence length="642" mass="71011">MTSVSLFQVCFISACSNALLLRNAHPLNINKAVVGANRRSTVLGRHRHPRRHNSYSSSLATPHRRRRTASFVYWPGSLQKASHSFASTARPNIKPRRRKESARRPQQMLGLHSSLEEAMLAPAPAQAPSIAHCGRRAHDDSDTDQPRISEPTPPPLDDDSVVETRSMRSESVASRSSNRLSLTIPIPIALPTAPSSRPTPTSSNMASYPPTPLDTPALMSPVDPNDFITAIAAQERRVLELREELTRAESELNQLKKRWTSHEAHKKHAQIRNVEAMRPLVPHVDTPDDQITRRSIELDRRKALLLGQQSQQSTPTHQYRRRVFRGGHTRTLSLLSPTKPSTEGFAVHEDSTRAEHWKPATRQTDSPSGSGYTTIYPTPLSKRASWAPRSAHQQSSGVKQIAEDLKTGLWTFMEDLRQATVGDEPITGQGAYLRGIDGNMRSAARDGDGNQDTIRASTSSVRPHASSLFEYADETPTPVSRFVDIEDEDDKEKENSERPGASRQNSSTSQKIAALSKNAKRFSWTPLTIDSYDDNDWSNWESPTVKSPRWSGSTMNGDIITEGVTEAGGESNNAKPPSPKKKASASRLRNQSPTTPSKKLEELLPPVLVNHLSPSNLKKTASNFMKEWEKSLSPPPQEAGGS</sequence>
<reference evidence="4 5" key="1">
    <citation type="submission" date="2016-10" db="EMBL/GenBank/DDBJ databases">
        <title>Draft genome sequence of Coniochaeta ligniaria NRRL30616, a lignocellulolytic fungus for bioabatement of inhibitors in plant biomass hydrolysates.</title>
        <authorList>
            <consortium name="DOE Joint Genome Institute"/>
            <person name="Jimenez D.J."/>
            <person name="Hector R.E."/>
            <person name="Riley R."/>
            <person name="Sun H."/>
            <person name="Grigoriev I.V."/>
            <person name="Van Elsas J.D."/>
            <person name="Nichols N.N."/>
        </authorList>
    </citation>
    <scope>NUCLEOTIDE SEQUENCE [LARGE SCALE GENOMIC DNA]</scope>
    <source>
        <strain evidence="4 5">NRRL 30616</strain>
    </source>
</reference>
<name>A0A1J7IRJ9_9PEZI</name>
<evidence type="ECO:0000313" key="5">
    <source>
        <dbReference type="Proteomes" id="UP000182658"/>
    </source>
</evidence>
<feature type="compositionally biased region" description="Polar residues" evidence="2">
    <location>
        <begin position="502"/>
        <end position="511"/>
    </location>
</feature>
<gene>
    <name evidence="4" type="ORF">CONLIGDRAFT_353754</name>
</gene>
<keyword evidence="5" id="KW-1185">Reference proteome</keyword>
<feature type="coiled-coil region" evidence="1">
    <location>
        <begin position="231"/>
        <end position="258"/>
    </location>
</feature>
<evidence type="ECO:0000313" key="4">
    <source>
        <dbReference type="EMBL" id="OIW29973.1"/>
    </source>
</evidence>
<feature type="compositionally biased region" description="Low complexity" evidence="2">
    <location>
        <begin position="190"/>
        <end position="203"/>
    </location>
</feature>
<feature type="compositionally biased region" description="Polar residues" evidence="2">
    <location>
        <begin position="537"/>
        <end position="556"/>
    </location>
</feature>
<feature type="compositionally biased region" description="Polar residues" evidence="2">
    <location>
        <begin position="587"/>
        <end position="597"/>
    </location>
</feature>
<feature type="region of interest" description="Disordered" evidence="2">
    <location>
        <begin position="442"/>
        <end position="514"/>
    </location>
</feature>
<feature type="compositionally biased region" description="Polar residues" evidence="2">
    <location>
        <begin position="361"/>
        <end position="372"/>
    </location>
</feature>
<feature type="compositionally biased region" description="Basic and acidic residues" evidence="2">
    <location>
        <begin position="136"/>
        <end position="147"/>
    </location>
</feature>
<dbReference type="EMBL" id="KV875097">
    <property type="protein sequence ID" value="OIW29973.1"/>
    <property type="molecule type" value="Genomic_DNA"/>
</dbReference>
<dbReference type="OrthoDB" id="4097086at2759"/>
<evidence type="ECO:0000256" key="2">
    <source>
        <dbReference type="SAM" id="MobiDB-lite"/>
    </source>
</evidence>
<feature type="region of interest" description="Disordered" evidence="2">
    <location>
        <begin position="190"/>
        <end position="210"/>
    </location>
</feature>
<dbReference type="Proteomes" id="UP000182658">
    <property type="component" value="Unassembled WGS sequence"/>
</dbReference>
<dbReference type="InterPro" id="IPR025122">
    <property type="entry name" value="DUF4048"/>
</dbReference>
<feature type="region of interest" description="Disordered" evidence="2">
    <location>
        <begin position="123"/>
        <end position="177"/>
    </location>
</feature>
<feature type="compositionally biased region" description="Basic and acidic residues" evidence="2">
    <location>
        <begin position="346"/>
        <end position="358"/>
    </location>
</feature>
<feature type="region of interest" description="Disordered" evidence="2">
    <location>
        <begin position="84"/>
        <end position="106"/>
    </location>
</feature>